<accession>A0ABU9UWP2</accession>
<dbReference type="EMBL" id="JBCHKU010000034">
    <property type="protein sequence ID" value="MEM6250693.1"/>
    <property type="molecule type" value="Genomic_DNA"/>
</dbReference>
<reference evidence="1 2" key="1">
    <citation type="submission" date="2024-04" db="EMBL/GenBank/DDBJ databases">
        <title>Novel Shewanella species isolated from Baltic Sea sediments.</title>
        <authorList>
            <person name="Martin-Rodriguez A.J."/>
            <person name="Fernandez-Juarez V."/>
            <person name="Valeriano V.D."/>
            <person name="Mihindukulasooriya I."/>
            <person name="Ceresnova L."/>
            <person name="Joffre E."/>
            <person name="Jensie-Markopoulos S."/>
            <person name="Moore E.R.B."/>
            <person name="Sjoling A."/>
        </authorList>
    </citation>
    <scope>NUCLEOTIDE SEQUENCE [LARGE SCALE GENOMIC DNA]</scope>
    <source>
        <strain evidence="1 2">VAX-SP0-0CM-1</strain>
    </source>
</reference>
<evidence type="ECO:0000313" key="2">
    <source>
        <dbReference type="Proteomes" id="UP001489333"/>
    </source>
</evidence>
<protein>
    <submittedName>
        <fullName evidence="1">Uncharacterized protein</fullName>
    </submittedName>
</protein>
<proteinExistence type="predicted"/>
<keyword evidence="2" id="KW-1185">Reference proteome</keyword>
<dbReference type="Proteomes" id="UP001489333">
    <property type="component" value="Unassembled WGS sequence"/>
</dbReference>
<organism evidence="1 2">
    <name type="scientific">Shewanella vaxholmensis</name>
    <dbReference type="NCBI Taxonomy" id="3063535"/>
    <lineage>
        <taxon>Bacteria</taxon>
        <taxon>Pseudomonadati</taxon>
        <taxon>Pseudomonadota</taxon>
        <taxon>Gammaproteobacteria</taxon>
        <taxon>Alteromonadales</taxon>
        <taxon>Shewanellaceae</taxon>
        <taxon>Shewanella</taxon>
    </lineage>
</organism>
<name>A0ABU9UWP2_9GAMM</name>
<gene>
    <name evidence="1" type="ORF">AAGS29_19030</name>
</gene>
<sequence length="61" mass="7139">MAVINKAFNPQLNKVSSHPRTIPSELKTKREAQRKIEFIHELRAQGLEQAEIDEALKFQFY</sequence>
<evidence type="ECO:0000313" key="1">
    <source>
        <dbReference type="EMBL" id="MEM6250693.1"/>
    </source>
</evidence>
<dbReference type="RefSeq" id="WP_342902410.1">
    <property type="nucleotide sequence ID" value="NZ_JBCHKU010000034.1"/>
</dbReference>
<comment type="caution">
    <text evidence="1">The sequence shown here is derived from an EMBL/GenBank/DDBJ whole genome shotgun (WGS) entry which is preliminary data.</text>
</comment>